<dbReference type="Proteomes" id="UP000019753">
    <property type="component" value="Unassembled WGS sequence"/>
</dbReference>
<keyword evidence="2" id="KW-1185">Reference proteome</keyword>
<reference evidence="1 2" key="1">
    <citation type="submission" date="2014-01" db="EMBL/GenBank/DDBJ databases">
        <title>Actinotalea ferrariae CF5-4.</title>
        <authorList>
            <person name="Chen F."/>
            <person name="Li Y."/>
            <person name="Wang G."/>
        </authorList>
    </citation>
    <scope>NUCLEOTIDE SEQUENCE [LARGE SCALE GENOMIC DNA]</scope>
    <source>
        <strain evidence="1 2">CF5-4</strain>
    </source>
</reference>
<evidence type="ECO:0000313" key="1">
    <source>
        <dbReference type="EMBL" id="EYR62873.1"/>
    </source>
</evidence>
<proteinExistence type="predicted"/>
<name>A0A021VP41_9CELL</name>
<protein>
    <recommendedName>
        <fullName evidence="3">DUF559 domain-containing protein</fullName>
    </recommendedName>
</protein>
<dbReference type="AlphaFoldDB" id="A0A021VP41"/>
<evidence type="ECO:0000313" key="2">
    <source>
        <dbReference type="Proteomes" id="UP000019753"/>
    </source>
</evidence>
<accession>A0A021VP41</accession>
<evidence type="ECO:0008006" key="3">
    <source>
        <dbReference type="Google" id="ProtNLM"/>
    </source>
</evidence>
<gene>
    <name evidence="1" type="ORF">N866_04600</name>
</gene>
<organism evidence="1 2">
    <name type="scientific">Actinotalea ferrariae CF5-4</name>
    <dbReference type="NCBI Taxonomy" id="948458"/>
    <lineage>
        <taxon>Bacteria</taxon>
        <taxon>Bacillati</taxon>
        <taxon>Actinomycetota</taxon>
        <taxon>Actinomycetes</taxon>
        <taxon>Micrococcales</taxon>
        <taxon>Cellulomonadaceae</taxon>
        <taxon>Actinotalea</taxon>
    </lineage>
</organism>
<comment type="caution">
    <text evidence="1">The sequence shown here is derived from an EMBL/GenBank/DDBJ whole genome shotgun (WGS) entry which is preliminary data.</text>
</comment>
<sequence length="294" mass="31739">MVMPTVHLARDHEPHDVQQHLRAGRWRRVRRGVYVTDEPAATPGRRATTDDLARLEGLRRSSTSAYVVSHTSAAALWGLPLLRPSPSTHVTQSWLPNRRNGAGIVRHVTRLSEAETTLRHGHPVTTLERTAVDCAMALGLRGGLVVVDAALHAGADRAVMEATLAGLAGRRGVRAARTVLDLADDGAESPGESLTRLCLVQGGLPRPETQIAVDTHLGTVWGDLGWRRQRALVEYDGRTKYGAGGSVGADLLAERRREVALLEAGWQVLRVTAADLREAPATLVARARRLLGAP</sequence>
<dbReference type="EMBL" id="AXCW01000156">
    <property type="protein sequence ID" value="EYR62873.1"/>
    <property type="molecule type" value="Genomic_DNA"/>
</dbReference>